<organism evidence="2 3">
    <name type="scientific">Moniliophthora roreri</name>
    <name type="common">Frosty pod rot fungus</name>
    <name type="synonym">Monilia roreri</name>
    <dbReference type="NCBI Taxonomy" id="221103"/>
    <lineage>
        <taxon>Eukaryota</taxon>
        <taxon>Fungi</taxon>
        <taxon>Dikarya</taxon>
        <taxon>Basidiomycota</taxon>
        <taxon>Agaricomycotina</taxon>
        <taxon>Agaricomycetes</taxon>
        <taxon>Agaricomycetidae</taxon>
        <taxon>Agaricales</taxon>
        <taxon>Marasmiineae</taxon>
        <taxon>Marasmiaceae</taxon>
        <taxon>Moniliophthora</taxon>
    </lineage>
</organism>
<comment type="caution">
    <text evidence="2">The sequence shown here is derived from an EMBL/GenBank/DDBJ whole genome shotgun (WGS) entry which is preliminary data.</text>
</comment>
<protein>
    <submittedName>
        <fullName evidence="2">Uncharacterized protein</fullName>
    </submittedName>
</protein>
<sequence>MTTNSAFRLLSLLPFLLQVYGANDWNTPCLNGVCQYSITSTNGGSSGTLKIWGSNAAISDITSAAGWEILDCSPDKLAQDIRLVCGSEDTEGAGCSHLYEEGAENKIVRLPENCGKSAFARVAKAWTPEDQSIPSKLAARIFRRDDKQPTVRALTLDTDFAKTDTSKWGPVNFAIQGANFPGQDVNGTTIPVGPQRRSRFQRRLFGEIVDKAQEAGEKVGDVAEKAGGFIKDAIDSEWIFSHSVAQVLWLDGTL</sequence>
<feature type="signal peptide" evidence="1">
    <location>
        <begin position="1"/>
        <end position="21"/>
    </location>
</feature>
<feature type="chain" id="PRO_5006901280" evidence="1">
    <location>
        <begin position="22"/>
        <end position="254"/>
    </location>
</feature>
<evidence type="ECO:0000256" key="1">
    <source>
        <dbReference type="SAM" id="SignalP"/>
    </source>
</evidence>
<keyword evidence="1" id="KW-0732">Signal</keyword>
<gene>
    <name evidence="2" type="ORF">WG66_18461</name>
</gene>
<proteinExistence type="predicted"/>
<name>A0A0W0EY68_MONRR</name>
<dbReference type="AlphaFoldDB" id="A0A0W0EY68"/>
<accession>A0A0W0EY68</accession>
<evidence type="ECO:0000313" key="2">
    <source>
        <dbReference type="EMBL" id="KTB29017.1"/>
    </source>
</evidence>
<reference evidence="2 3" key="1">
    <citation type="submission" date="2015-12" db="EMBL/GenBank/DDBJ databases">
        <title>Draft genome sequence of Moniliophthora roreri, the causal agent of frosty pod rot of cacao.</title>
        <authorList>
            <person name="Aime M.C."/>
            <person name="Diaz-Valderrama J.R."/>
            <person name="Kijpornyongpan T."/>
            <person name="Phillips-Mora W."/>
        </authorList>
    </citation>
    <scope>NUCLEOTIDE SEQUENCE [LARGE SCALE GENOMIC DNA]</scope>
    <source>
        <strain evidence="2 3">MCA 2952</strain>
    </source>
</reference>
<evidence type="ECO:0000313" key="3">
    <source>
        <dbReference type="Proteomes" id="UP000054988"/>
    </source>
</evidence>
<dbReference type="Proteomes" id="UP000054988">
    <property type="component" value="Unassembled WGS sequence"/>
</dbReference>
<dbReference type="EMBL" id="LATX01002457">
    <property type="protein sequence ID" value="KTB29017.1"/>
    <property type="molecule type" value="Genomic_DNA"/>
</dbReference>